<evidence type="ECO:0000313" key="7">
    <source>
        <dbReference type="EMBL" id="SLM46779.1"/>
    </source>
</evidence>
<dbReference type="InterPro" id="IPR010998">
    <property type="entry name" value="Integrase_recombinase_N"/>
</dbReference>
<keyword evidence="2" id="KW-0229">DNA integration</keyword>
<keyword evidence="8" id="KW-1185">Reference proteome</keyword>
<gene>
    <name evidence="7" type="ORF">NSJP_0607</name>
</gene>
<dbReference type="Gene3D" id="1.10.150.130">
    <property type="match status" value="1"/>
</dbReference>
<dbReference type="SUPFAM" id="SSF56349">
    <property type="entry name" value="DNA breaking-rejoining enzymes"/>
    <property type="match status" value="1"/>
</dbReference>
<evidence type="ECO:0000313" key="8">
    <source>
        <dbReference type="Proteomes" id="UP000192042"/>
    </source>
</evidence>
<dbReference type="InterPro" id="IPR002104">
    <property type="entry name" value="Integrase_catalytic"/>
</dbReference>
<protein>
    <recommendedName>
        <fullName evidence="6">Tyr recombinase domain-containing protein</fullName>
    </recommendedName>
</protein>
<dbReference type="PANTHER" id="PTHR30629">
    <property type="entry name" value="PROPHAGE INTEGRASE"/>
    <property type="match status" value="1"/>
</dbReference>
<dbReference type="InterPro" id="IPR011010">
    <property type="entry name" value="DNA_brk_join_enz"/>
</dbReference>
<dbReference type="GO" id="GO:0003677">
    <property type="term" value="F:DNA binding"/>
    <property type="evidence" value="ECO:0007669"/>
    <property type="project" value="UniProtKB-KW"/>
</dbReference>
<dbReference type="PROSITE" id="PS51898">
    <property type="entry name" value="TYR_RECOMBINASE"/>
    <property type="match status" value="1"/>
</dbReference>
<dbReference type="OrthoDB" id="9057547at2"/>
<dbReference type="GO" id="GO:0006310">
    <property type="term" value="P:DNA recombination"/>
    <property type="evidence" value="ECO:0007669"/>
    <property type="project" value="UniProtKB-KW"/>
</dbReference>
<dbReference type="Pfam" id="PF00589">
    <property type="entry name" value="Phage_integrase"/>
    <property type="match status" value="1"/>
</dbReference>
<organism evidence="7 8">
    <name type="scientific">Nitrospira japonica</name>
    <dbReference type="NCBI Taxonomy" id="1325564"/>
    <lineage>
        <taxon>Bacteria</taxon>
        <taxon>Pseudomonadati</taxon>
        <taxon>Nitrospirota</taxon>
        <taxon>Nitrospiria</taxon>
        <taxon>Nitrospirales</taxon>
        <taxon>Nitrospiraceae</taxon>
        <taxon>Nitrospira</taxon>
    </lineage>
</organism>
<dbReference type="GO" id="GO:0015074">
    <property type="term" value="P:DNA integration"/>
    <property type="evidence" value="ECO:0007669"/>
    <property type="project" value="UniProtKB-KW"/>
</dbReference>
<proteinExistence type="inferred from homology"/>
<sequence>MHAHLLDEPMEATLPALNTIQEAYETACLAGHRFPEPDDAELWRRCKATWCFREWIELYRRYHMVNFAEATRLVIDCRLNKHFGPLVPLKPELITRNVLLHFSTELAKHSPTVARMSLKLITAIFYKAIDWGVWSGQNPASRIPKPPRQFRTRFVQPGEELRRLLVVLNQEPDDIRAFFLTVLLTGCRKGELQRMQWKDLDLVNGLWHKPAGTVKNRKPQTTPLPRTLIPFLDRLPRLNTWVFEAPHNLGRWKEMYVFNTWKRIRTRAHLPDCTIHDLRRTFASYLAMGGTSSSVIAKALGHSDLQHVHIYARLDVNSVRSAVDAQADTIMNLHNMTPPPTAGPRPTRPRTRREPQPSAEPVEMPPAPPQTQRDPATDWPG</sequence>
<feature type="region of interest" description="Disordered" evidence="5">
    <location>
        <begin position="332"/>
        <end position="381"/>
    </location>
</feature>
<dbReference type="Proteomes" id="UP000192042">
    <property type="component" value="Chromosome I"/>
</dbReference>
<evidence type="ECO:0000259" key="6">
    <source>
        <dbReference type="PROSITE" id="PS51898"/>
    </source>
</evidence>
<feature type="domain" description="Tyr recombinase" evidence="6">
    <location>
        <begin position="151"/>
        <end position="324"/>
    </location>
</feature>
<keyword evidence="3" id="KW-0238">DNA-binding</keyword>
<dbReference type="InterPro" id="IPR013762">
    <property type="entry name" value="Integrase-like_cat_sf"/>
</dbReference>
<dbReference type="Gene3D" id="1.10.443.10">
    <property type="entry name" value="Intergrase catalytic core"/>
    <property type="match status" value="1"/>
</dbReference>
<dbReference type="AlphaFoldDB" id="A0A1W1I1N7"/>
<evidence type="ECO:0000256" key="3">
    <source>
        <dbReference type="ARBA" id="ARBA00023125"/>
    </source>
</evidence>
<evidence type="ECO:0000256" key="5">
    <source>
        <dbReference type="SAM" id="MobiDB-lite"/>
    </source>
</evidence>
<evidence type="ECO:0000256" key="4">
    <source>
        <dbReference type="ARBA" id="ARBA00023172"/>
    </source>
</evidence>
<dbReference type="InterPro" id="IPR050808">
    <property type="entry name" value="Phage_Integrase"/>
</dbReference>
<accession>A0A1W1I1N7</accession>
<evidence type="ECO:0000256" key="1">
    <source>
        <dbReference type="ARBA" id="ARBA00008857"/>
    </source>
</evidence>
<comment type="similarity">
    <text evidence="1">Belongs to the 'phage' integrase family.</text>
</comment>
<dbReference type="RefSeq" id="WP_080885411.1">
    <property type="nucleotide sequence ID" value="NZ_LT828648.1"/>
</dbReference>
<keyword evidence="4" id="KW-0233">DNA recombination</keyword>
<dbReference type="KEGG" id="nja:NSJP_0607"/>
<dbReference type="STRING" id="1325564.NSJP_0607"/>
<reference evidence="7 8" key="1">
    <citation type="submission" date="2017-03" db="EMBL/GenBank/DDBJ databases">
        <authorList>
            <person name="Afonso C.L."/>
            <person name="Miller P.J."/>
            <person name="Scott M.A."/>
            <person name="Spackman E."/>
            <person name="Goraichik I."/>
            <person name="Dimitrov K.M."/>
            <person name="Suarez D.L."/>
            <person name="Swayne D.E."/>
        </authorList>
    </citation>
    <scope>NUCLEOTIDE SEQUENCE [LARGE SCALE GENOMIC DNA]</scope>
    <source>
        <strain evidence="7">Genome sequencing of Nitrospira japonica strain NJ11</strain>
    </source>
</reference>
<dbReference type="CDD" id="cd00796">
    <property type="entry name" value="INT_Rci_Hp1_C"/>
    <property type="match status" value="1"/>
</dbReference>
<evidence type="ECO:0000256" key="2">
    <source>
        <dbReference type="ARBA" id="ARBA00022908"/>
    </source>
</evidence>
<dbReference type="EMBL" id="LT828648">
    <property type="protein sequence ID" value="SLM46779.1"/>
    <property type="molecule type" value="Genomic_DNA"/>
</dbReference>
<dbReference type="PANTHER" id="PTHR30629:SF2">
    <property type="entry name" value="PROPHAGE INTEGRASE INTS-RELATED"/>
    <property type="match status" value="1"/>
</dbReference>
<name>A0A1W1I1N7_9BACT</name>